<proteinExistence type="predicted"/>
<feature type="transmembrane region" description="Helical" evidence="1">
    <location>
        <begin position="12"/>
        <end position="34"/>
    </location>
</feature>
<organism evidence="2 3">
    <name type="scientific">Planktothrix tepida PCC 9214</name>
    <dbReference type="NCBI Taxonomy" id="671072"/>
    <lineage>
        <taxon>Bacteria</taxon>
        <taxon>Bacillati</taxon>
        <taxon>Cyanobacteriota</taxon>
        <taxon>Cyanophyceae</taxon>
        <taxon>Oscillatoriophycideae</taxon>
        <taxon>Oscillatoriales</taxon>
        <taxon>Microcoleaceae</taxon>
        <taxon>Planktothrix</taxon>
    </lineage>
</organism>
<dbReference type="InterPro" id="IPR016035">
    <property type="entry name" value="Acyl_Trfase/lysoPLipase"/>
</dbReference>
<name>A0A1J1LEA8_9CYAN</name>
<keyword evidence="1" id="KW-0472">Membrane</keyword>
<dbReference type="RefSeq" id="WP_072717370.1">
    <property type="nucleotide sequence ID" value="NZ_LN889769.1"/>
</dbReference>
<feature type="transmembrane region" description="Helical" evidence="1">
    <location>
        <begin position="88"/>
        <end position="113"/>
    </location>
</feature>
<evidence type="ECO:0000256" key="1">
    <source>
        <dbReference type="SAM" id="Phobius"/>
    </source>
</evidence>
<feature type="transmembrane region" description="Helical" evidence="1">
    <location>
        <begin position="204"/>
        <end position="225"/>
    </location>
</feature>
<dbReference type="AlphaFoldDB" id="A0A1J1LEA8"/>
<sequence length="846" mass="97032">MTQEKEKSHFSKYYGIYLGIPFLALLVFFVVFLMNEEPNLIIIKKYLALLRMPIIAGLMLFFFPIISSIKIIKNLLENLFVMRGVGQLITVLGFSIGTAAMIVCSFNLIVINASERFDIEPLSTIFNINVNGINLDLLSLISIIILASPTWILTIRLTLCDWGIINQNYCEYKREELNKLKFNKKLGNQIQVDKKRQSEIKYSVIGTSLILILTLILTLILYNQIELIYPTNLYPLNLNHSYQLEKSLDFDEIANNPEYTSEFLSLFIVGWVVYVLGFFLFDPKKIQGGDEPLKNLTQRRSAPALFYLLLMVWVLTGFFSGLSFWTDVWHLPITLIIVSLSGSLYLIFSIDSFFELKIPNSVTEKESKSVTEKDCQKHEINEEEQLKDNFKKIIKRRLGKSNNKTLVVVATSGGGIQASGWTAKVLCGLQKELGESFTQSIGLISAVSGGSVGTMFFLDQFDDSKYCPDDQSLDSIFKNATKDWLDAVGWGIAYPDMMKFFAVPWGLLILLNQAIKFISDKNRVSGKLKTDSKETKPSALDLFLKYSDRGYSLEWYWKKQLKLKSKNQETTLADWREKVDEGLIPIPVFNGTLLEGGRRFLISPIQFKSKTDEDMKAKDFQALYQQRYDLDVTTAARLSASFPYVTPSSRPYHSSLKKEPVIDKKVDTDTKTVTDTKPVIYHVADGGYFDNFGTFTALEWLDKNIEDLMNDSIVERVIFIQINHFPTEDIREENGFLGWFTELTGPLLTLFNIKESTQIARNQLDSKLIKSKIDLIRHKIENKKNELKNKKLEDIFHSITITFEGKDAPLSWYLSNHQINELQGNWDNIIKQYKFGKLKDFWNEIK</sequence>
<feature type="transmembrane region" description="Helical" evidence="1">
    <location>
        <begin position="133"/>
        <end position="153"/>
    </location>
</feature>
<feature type="transmembrane region" description="Helical" evidence="1">
    <location>
        <begin position="263"/>
        <end position="281"/>
    </location>
</feature>
<protein>
    <recommendedName>
        <fullName evidence="4">PNPLA domain-containing protein</fullName>
    </recommendedName>
</protein>
<dbReference type="SUPFAM" id="SSF52151">
    <property type="entry name" value="FabD/lysophospholipase-like"/>
    <property type="match status" value="1"/>
</dbReference>
<reference evidence="3" key="1">
    <citation type="submission" date="2015-10" db="EMBL/GenBank/DDBJ databases">
        <authorList>
            <person name="Regsiter A."/>
            <person name="william w."/>
        </authorList>
    </citation>
    <scope>NUCLEOTIDE SEQUENCE [LARGE SCALE GENOMIC DNA]</scope>
</reference>
<dbReference type="STRING" id="671072.PL9214130004"/>
<dbReference type="Gene3D" id="3.40.1090.10">
    <property type="entry name" value="Cytosolic phospholipase A2 catalytic domain"/>
    <property type="match status" value="1"/>
</dbReference>
<evidence type="ECO:0000313" key="2">
    <source>
        <dbReference type="EMBL" id="CUR30314.1"/>
    </source>
</evidence>
<dbReference type="Proteomes" id="UP000184315">
    <property type="component" value="Unassembled WGS sequence"/>
</dbReference>
<evidence type="ECO:0008006" key="4">
    <source>
        <dbReference type="Google" id="ProtNLM"/>
    </source>
</evidence>
<keyword evidence="3" id="KW-1185">Reference proteome</keyword>
<keyword evidence="1" id="KW-1133">Transmembrane helix</keyword>
<feature type="transmembrane region" description="Helical" evidence="1">
    <location>
        <begin position="328"/>
        <end position="348"/>
    </location>
</feature>
<dbReference type="EMBL" id="CZDF01000035">
    <property type="protein sequence ID" value="CUR30314.1"/>
    <property type="molecule type" value="Genomic_DNA"/>
</dbReference>
<feature type="transmembrane region" description="Helical" evidence="1">
    <location>
        <begin position="46"/>
        <end position="67"/>
    </location>
</feature>
<keyword evidence="1" id="KW-0812">Transmembrane</keyword>
<dbReference type="OrthoDB" id="581211at2"/>
<evidence type="ECO:0000313" key="3">
    <source>
        <dbReference type="Proteomes" id="UP000184315"/>
    </source>
</evidence>
<feature type="transmembrane region" description="Helical" evidence="1">
    <location>
        <begin position="302"/>
        <end position="322"/>
    </location>
</feature>
<accession>A0A1J1LEA8</accession>
<gene>
    <name evidence="2" type="ORF">PL9214130004</name>
</gene>